<comment type="caution">
    <text evidence="1">The sequence shown here is derived from an EMBL/GenBank/DDBJ whole genome shotgun (WGS) entry which is preliminary data.</text>
</comment>
<dbReference type="Proteomes" id="UP000297407">
    <property type="component" value="Unassembled WGS sequence"/>
</dbReference>
<reference evidence="1 2" key="1">
    <citation type="submission" date="2019-04" db="EMBL/GenBank/DDBJ databases">
        <title>Flavobacterium sp. strain DS2-A Genome sequencing and assembly.</title>
        <authorList>
            <person name="Kim I."/>
        </authorList>
    </citation>
    <scope>NUCLEOTIDE SEQUENCE [LARGE SCALE GENOMIC DNA]</scope>
    <source>
        <strain evidence="1 2">DS2-A</strain>
    </source>
</reference>
<gene>
    <name evidence="1" type="ORF">E4635_10040</name>
</gene>
<dbReference type="OrthoDB" id="1439630at2"/>
<name>A0A4Z0L8N0_9FLAO</name>
<organism evidence="1 2">
    <name type="scientific">Flavobacterium humi</name>
    <dbReference type="NCBI Taxonomy" id="2562683"/>
    <lineage>
        <taxon>Bacteria</taxon>
        <taxon>Pseudomonadati</taxon>
        <taxon>Bacteroidota</taxon>
        <taxon>Flavobacteriia</taxon>
        <taxon>Flavobacteriales</taxon>
        <taxon>Flavobacteriaceae</taxon>
        <taxon>Flavobacterium</taxon>
    </lineage>
</organism>
<evidence type="ECO:0000313" key="1">
    <source>
        <dbReference type="EMBL" id="TGD57525.1"/>
    </source>
</evidence>
<evidence type="ECO:0000313" key="2">
    <source>
        <dbReference type="Proteomes" id="UP000297407"/>
    </source>
</evidence>
<dbReference type="AlphaFoldDB" id="A0A4Z0L8N0"/>
<accession>A0A4Z0L8N0</accession>
<keyword evidence="2" id="KW-1185">Reference proteome</keyword>
<protein>
    <submittedName>
        <fullName evidence="1">Uncharacterized protein</fullName>
    </submittedName>
</protein>
<dbReference type="EMBL" id="SRLH01000005">
    <property type="protein sequence ID" value="TGD57525.1"/>
    <property type="molecule type" value="Genomic_DNA"/>
</dbReference>
<dbReference type="RefSeq" id="WP_135526518.1">
    <property type="nucleotide sequence ID" value="NZ_SRLH01000005.1"/>
</dbReference>
<sequence length="276" mass="32333">MENYKFSILSNLQNILTFKNVELLKESFIVKSIRNEEQPTNLNSEFGIIEYYDSYKEDFIVLNFENQLKELLWEETQICKSSIDTSLILLNSIDKKKFIEYIKATISYIENSESKLLQKFPVCKKPFEEIILYLNEKYKINFDTNISPKINESLFKIKSGISKSQLIKLYDITIKYEIIDDESISEETFISVFIDKETDEKIVFNSKNGLTMKYLETISSLFDNLTGKSIENSSRFYTKGKTLISQSNYNKAKKEISEKEGKILSSFIKDFDLIFK</sequence>
<proteinExistence type="predicted"/>